<dbReference type="PATRIC" id="fig|504728.9.peg.3119"/>
<evidence type="ECO:0000313" key="2">
    <source>
        <dbReference type="Proteomes" id="UP000013026"/>
    </source>
</evidence>
<proteinExistence type="predicted"/>
<protein>
    <submittedName>
        <fullName evidence="1">Uncharacterized protein</fullName>
    </submittedName>
</protein>
<dbReference type="AlphaFoldDB" id="M9XIP9"/>
<organism evidence="1 2">
    <name type="scientific">Meiothermus ruber (strain ATCC 35948 / DSM 1279 / VKM B-1258 / 21)</name>
    <name type="common">Thermus ruber</name>
    <dbReference type="NCBI Taxonomy" id="504728"/>
    <lineage>
        <taxon>Bacteria</taxon>
        <taxon>Thermotogati</taxon>
        <taxon>Deinococcota</taxon>
        <taxon>Deinococci</taxon>
        <taxon>Thermales</taxon>
        <taxon>Thermaceae</taxon>
        <taxon>Meiothermus</taxon>
    </lineage>
</organism>
<sequence length="73" mass="8162">MMIPRFQSSLELSPECNEFLGYLGSRNAGVSILTRAIARVQRGLRRTDALAFVFQSSLELSPECNMRVVSRNA</sequence>
<accession>M9XIP9</accession>
<dbReference type="EMBL" id="CP005385">
    <property type="protein sequence ID" value="AGK06323.1"/>
    <property type="molecule type" value="Genomic_DNA"/>
</dbReference>
<evidence type="ECO:0000313" key="1">
    <source>
        <dbReference type="EMBL" id="AGK06323.1"/>
    </source>
</evidence>
<name>M9XIP9_MEIRD</name>
<dbReference type="KEGG" id="mre:K649_15185"/>
<reference evidence="1 2" key="1">
    <citation type="submission" date="2013-04" db="EMBL/GenBank/DDBJ databases">
        <authorList>
            <person name="Chin J."/>
            <person name="Alexander D.H."/>
            <person name="Marks P."/>
            <person name="Korlach J."/>
            <person name="Clum A."/>
            <person name="Copeland A."/>
        </authorList>
    </citation>
    <scope>NUCLEOTIDE SEQUENCE [LARGE SCALE GENOMIC DNA]</scope>
    <source>
        <strain evidence="2">ATCC 35948 / DSM 1279 / VKM B-1258 / 21</strain>
    </source>
</reference>
<dbReference type="Proteomes" id="UP000013026">
    <property type="component" value="Chromosome"/>
</dbReference>
<gene>
    <name evidence="1" type="ORF">K649_15185</name>
</gene>